<evidence type="ECO:0000256" key="2">
    <source>
        <dbReference type="SAM" id="SignalP"/>
    </source>
</evidence>
<feature type="chain" id="PRO_5040195435" evidence="2">
    <location>
        <begin position="30"/>
        <end position="121"/>
    </location>
</feature>
<dbReference type="Proteomes" id="UP001152759">
    <property type="component" value="Chromosome 1"/>
</dbReference>
<proteinExistence type="predicted"/>
<feature type="compositionally biased region" description="Basic residues" evidence="1">
    <location>
        <begin position="80"/>
        <end position="106"/>
    </location>
</feature>
<sequence>MPRGQLLLRAMPCLLLVLLGGGLFINVSAEPDEIMENSILRKRAPLAELEDAENSPFKELSRRAGTLTINGRKYKEVHAGRLKKKGHHGGGHKKRSHHHPPHHPPPHPKPPSPKPPSPPPP</sequence>
<gene>
    <name evidence="3" type="ORF">BEMITA_LOCUS740</name>
</gene>
<feature type="compositionally biased region" description="Pro residues" evidence="1">
    <location>
        <begin position="107"/>
        <end position="121"/>
    </location>
</feature>
<dbReference type="EMBL" id="OU963862">
    <property type="protein sequence ID" value="CAH0381053.1"/>
    <property type="molecule type" value="Genomic_DNA"/>
</dbReference>
<accession>A0A9P0EXK0</accession>
<reference evidence="3" key="1">
    <citation type="submission" date="2021-12" db="EMBL/GenBank/DDBJ databases">
        <authorList>
            <person name="King R."/>
        </authorList>
    </citation>
    <scope>NUCLEOTIDE SEQUENCE</scope>
</reference>
<feature type="signal peptide" evidence="2">
    <location>
        <begin position="1"/>
        <end position="29"/>
    </location>
</feature>
<keyword evidence="4" id="KW-1185">Reference proteome</keyword>
<feature type="region of interest" description="Disordered" evidence="1">
    <location>
        <begin position="51"/>
        <end position="121"/>
    </location>
</feature>
<dbReference type="KEGG" id="btab:109041175"/>
<evidence type="ECO:0000313" key="3">
    <source>
        <dbReference type="EMBL" id="CAH0381053.1"/>
    </source>
</evidence>
<keyword evidence="2" id="KW-0732">Signal</keyword>
<evidence type="ECO:0000313" key="4">
    <source>
        <dbReference type="Proteomes" id="UP001152759"/>
    </source>
</evidence>
<protein>
    <submittedName>
        <fullName evidence="3">Uncharacterized protein</fullName>
    </submittedName>
</protein>
<evidence type="ECO:0000256" key="1">
    <source>
        <dbReference type="SAM" id="MobiDB-lite"/>
    </source>
</evidence>
<name>A0A9P0EXK0_BEMTA</name>
<organism evidence="3 4">
    <name type="scientific">Bemisia tabaci</name>
    <name type="common">Sweetpotato whitefly</name>
    <name type="synonym">Aleurodes tabaci</name>
    <dbReference type="NCBI Taxonomy" id="7038"/>
    <lineage>
        <taxon>Eukaryota</taxon>
        <taxon>Metazoa</taxon>
        <taxon>Ecdysozoa</taxon>
        <taxon>Arthropoda</taxon>
        <taxon>Hexapoda</taxon>
        <taxon>Insecta</taxon>
        <taxon>Pterygota</taxon>
        <taxon>Neoptera</taxon>
        <taxon>Paraneoptera</taxon>
        <taxon>Hemiptera</taxon>
        <taxon>Sternorrhyncha</taxon>
        <taxon>Aleyrodoidea</taxon>
        <taxon>Aleyrodidae</taxon>
        <taxon>Aleyrodinae</taxon>
        <taxon>Bemisia</taxon>
    </lineage>
</organism>
<dbReference type="AlphaFoldDB" id="A0A9P0EXK0"/>